<dbReference type="PANTHER" id="PTHR32182:SF0">
    <property type="entry name" value="DNA REPLICATION AND REPAIR PROTEIN RECF"/>
    <property type="match status" value="1"/>
</dbReference>
<dbReference type="Pfam" id="PF13555">
    <property type="entry name" value="AAA_29"/>
    <property type="match status" value="1"/>
</dbReference>
<dbReference type="Proteomes" id="UP000753376">
    <property type="component" value="Unassembled WGS sequence"/>
</dbReference>
<evidence type="ECO:0000313" key="2">
    <source>
        <dbReference type="EMBL" id="MBU2874305.1"/>
    </source>
</evidence>
<dbReference type="EMBL" id="JAHKPV010000017">
    <property type="protein sequence ID" value="MBU2874305.1"/>
    <property type="molecule type" value="Genomic_DNA"/>
</dbReference>
<keyword evidence="3" id="KW-1185">Reference proteome</keyword>
<proteinExistence type="predicted"/>
<keyword evidence="1" id="KW-0175">Coiled coil</keyword>
<reference evidence="2 3" key="1">
    <citation type="submission" date="2021-05" db="EMBL/GenBank/DDBJ databases">
        <title>Draft genomes of bacteria isolated from model marine particles.</title>
        <authorList>
            <person name="Datta M.S."/>
            <person name="Schwartzman J.A."/>
            <person name="Enke T.N."/>
            <person name="Saavedra J."/>
            <person name="Cermak N."/>
            <person name="Cordero O.X."/>
        </authorList>
    </citation>
    <scope>NUCLEOTIDE SEQUENCE [LARGE SCALE GENOMIC DNA]</scope>
    <source>
        <strain evidence="2 3">D2M19</strain>
    </source>
</reference>
<dbReference type="RefSeq" id="WP_216008143.1">
    <property type="nucleotide sequence ID" value="NZ_JAHKPV010000017.1"/>
</dbReference>
<comment type="caution">
    <text evidence="2">The sequence shown here is derived from an EMBL/GenBank/DDBJ whole genome shotgun (WGS) entry which is preliminary data.</text>
</comment>
<sequence>MKLHKIGLINWANLPIGEYEFDPQLNLITGHSAAGKTTIVDAVQTVMTAAKRGLFQYNPGQDETKQHSQKKETRSLASYVLGCDDGRYARPDGAFCHLIAVFRPDAPGERTEVLTAIVSVSARLEKSGAKLAAKEDVQSFALVKGEALSCDHFMVSEGSRKTVVAPERVKEHFKKYYPDIGVQVCSGKEDYLVHLYGALQGKEVCNRTEAKASAKQISKFMAYKPMDTGLDEFVREEVLEESDMSKDVQRVASMMKSIYEMEQEAHLIHEAVADLESMHSASSSLIKHRIKESLHRYESQKREEVRLQREYIGHTTTRKEKLQQQEEARQNASELRLESEQLTEKLITLRARARGIDVLREKERLEQLLDDLQSRLTTLTSAVIQADQVRHQQRKIADAGLQALSLPGAKSPSGDPQRWQAVFSSAIEKDSWDQTTVQQWLQESSLDDIATAKTAGRQTDAAYSEMAMLLQSAKDDIDQTFYDIRTRKRALDEEAKTLNTEIDRLETAGQITLPRHVEAMVKLIQRELPLANASVLCDHVEVRDPEWQLAIEGFLGNNRFVILVDEEYEREALSLVKREADALSKRNIQSSNAIIQGRKARRDSEGRNPPADSIFHLLEFSHPTAEAYVKGSVGNVVTVTDDKILTQTPRGLTKDGKASGAYKMFTVRMSDEELVFGQNAKQLALQAKKKRLEVLKEEQTDVDRLNRNASFWRTALEDCRSPQIESSLQNLENALKEQLRVKGELDALDLSDAQELENEIQQTSNESNRVNRKLEEESNREAVLNSDCEKLLSVIDYVSDQKEQASSAVEREEESIRRMVKHWPAIDVDEELETIDKAATDDAELLFHFETPYFKRIIQATRALQDASRDFNLKKVRQRVVDVSGYFSASTDEDDIESVIHEFVLLTDLYRQVDSLLSQFRNDILAKHKHDLANMSNEFQDIFVNEICYKMVNFIRDGKSRLDMLNRRLQHIKFGDDRYKFTSEMVPQYGDYLRFFKEVTESDFNDVLLMESDLTDESKQIFERIRNLLISDELDRSLIELNRITDYRNYRSYDILKIIDDTEISLKSYGTGSGAQMETPSYVIKAAALSSALKFDQQAQSLRMVLIDESFAKLDDSRSKKVLDYLCTSLGLQVIFVAPNKSASIYYDQVNLKYDVSKSYVPEKVGELSTRVYVHTAWLKKEAINDLYDREKQFVSNRAENGELDFLDELEEQASGGRE</sequence>
<feature type="coiled-coil region" evidence="1">
    <location>
        <begin position="728"/>
        <end position="780"/>
    </location>
</feature>
<accession>A0ABS6A7Z3</accession>
<name>A0ABS6A7Z3_9GAMM</name>
<evidence type="ECO:0000256" key="1">
    <source>
        <dbReference type="SAM" id="Coils"/>
    </source>
</evidence>
<feature type="coiled-coil region" evidence="1">
    <location>
        <begin position="290"/>
        <end position="382"/>
    </location>
</feature>
<dbReference type="Pfam" id="PF13558">
    <property type="entry name" value="SbcC_Walker_B"/>
    <property type="match status" value="1"/>
</dbReference>
<evidence type="ECO:0000313" key="3">
    <source>
        <dbReference type="Proteomes" id="UP000753376"/>
    </source>
</evidence>
<dbReference type="PANTHER" id="PTHR32182">
    <property type="entry name" value="DNA REPLICATION AND REPAIR PROTEIN RECF"/>
    <property type="match status" value="1"/>
</dbReference>
<organism evidence="2 3">
    <name type="scientific">Marinobacter salexigens</name>
    <dbReference type="NCBI Taxonomy" id="1925763"/>
    <lineage>
        <taxon>Bacteria</taxon>
        <taxon>Pseudomonadati</taxon>
        <taxon>Pseudomonadota</taxon>
        <taxon>Gammaproteobacteria</taxon>
        <taxon>Pseudomonadales</taxon>
        <taxon>Marinobacteraceae</taxon>
        <taxon>Marinobacter</taxon>
    </lineage>
</organism>
<protein>
    <submittedName>
        <fullName evidence="2">AAA family ATPase</fullName>
    </submittedName>
</protein>
<gene>
    <name evidence="2" type="ORF">KO508_09825</name>
</gene>